<feature type="transmembrane region" description="Helical" evidence="7">
    <location>
        <begin position="78"/>
        <end position="99"/>
    </location>
</feature>
<gene>
    <name evidence="9" type="ORF">M6D93_18835</name>
</gene>
<evidence type="ECO:0000256" key="1">
    <source>
        <dbReference type="ARBA" id="ARBA00004651"/>
    </source>
</evidence>
<dbReference type="InterPro" id="IPR032816">
    <property type="entry name" value="VTT_dom"/>
</dbReference>
<dbReference type="Pfam" id="PF09335">
    <property type="entry name" value="VTT_dom"/>
    <property type="match status" value="1"/>
</dbReference>
<feature type="transmembrane region" description="Helical" evidence="7">
    <location>
        <begin position="131"/>
        <end position="155"/>
    </location>
</feature>
<feature type="transmembrane region" description="Helical" evidence="7">
    <location>
        <begin position="33"/>
        <end position="66"/>
    </location>
</feature>
<comment type="similarity">
    <text evidence="2 7">Belongs to the DedA family.</text>
</comment>
<evidence type="ECO:0000256" key="7">
    <source>
        <dbReference type="RuleBase" id="RU367016"/>
    </source>
</evidence>
<evidence type="ECO:0000313" key="10">
    <source>
        <dbReference type="Proteomes" id="UP001056336"/>
    </source>
</evidence>
<evidence type="ECO:0000256" key="4">
    <source>
        <dbReference type="ARBA" id="ARBA00022692"/>
    </source>
</evidence>
<dbReference type="RefSeq" id="WP_249771690.1">
    <property type="nucleotide sequence ID" value="NZ_CP097332.1"/>
</dbReference>
<keyword evidence="3 7" id="KW-1003">Cell membrane</keyword>
<keyword evidence="10" id="KW-1185">Reference proteome</keyword>
<dbReference type="InterPro" id="IPR032818">
    <property type="entry name" value="DedA-like"/>
</dbReference>
<sequence length="226" mass="24645">MTTPQYAAELLHAQSHQILASPLSPDHLIGTYGLAGLLIIIFAECGLLIGFFLPGDTLLFSAGVLIAVNDPKINTPSLGVLLVTLPIAAILGNIVGYWIGAKAGPAVFDRPRSRLFKPEYVTRSQAFFDRYGAGTILLARFVPIVRTVATVMAGVSRMRYSIYVLFSVIGGIVWTCGVLLLGYWLGHIEFVRKNIEPRIDIILLAVVVLSVLPTLIHLVRSRRRPA</sequence>
<keyword evidence="6 7" id="KW-0472">Membrane</keyword>
<dbReference type="PANTHER" id="PTHR30353">
    <property type="entry name" value="INNER MEMBRANE PROTEIN DEDA-RELATED"/>
    <property type="match status" value="1"/>
</dbReference>
<dbReference type="PANTHER" id="PTHR30353:SF0">
    <property type="entry name" value="TRANSMEMBRANE PROTEIN"/>
    <property type="match status" value="1"/>
</dbReference>
<evidence type="ECO:0000256" key="6">
    <source>
        <dbReference type="ARBA" id="ARBA00023136"/>
    </source>
</evidence>
<evidence type="ECO:0000313" key="9">
    <source>
        <dbReference type="EMBL" id="UQX88316.1"/>
    </source>
</evidence>
<feature type="domain" description="VTT" evidence="8">
    <location>
        <begin position="53"/>
        <end position="183"/>
    </location>
</feature>
<comment type="subcellular location">
    <subcellularLocation>
        <location evidence="1 7">Cell membrane</location>
        <topology evidence="1 7">Multi-pass membrane protein</topology>
    </subcellularLocation>
</comment>
<organism evidence="9 10">
    <name type="scientific">Jatrophihabitans telluris</name>
    <dbReference type="NCBI Taxonomy" id="2038343"/>
    <lineage>
        <taxon>Bacteria</taxon>
        <taxon>Bacillati</taxon>
        <taxon>Actinomycetota</taxon>
        <taxon>Actinomycetes</taxon>
        <taxon>Jatrophihabitantales</taxon>
        <taxon>Jatrophihabitantaceae</taxon>
        <taxon>Jatrophihabitans</taxon>
    </lineage>
</organism>
<evidence type="ECO:0000256" key="2">
    <source>
        <dbReference type="ARBA" id="ARBA00010792"/>
    </source>
</evidence>
<feature type="transmembrane region" description="Helical" evidence="7">
    <location>
        <begin position="162"/>
        <end position="186"/>
    </location>
</feature>
<accession>A0ABY4QXA0</accession>
<proteinExistence type="inferred from homology"/>
<name>A0ABY4QXA0_9ACTN</name>
<protein>
    <submittedName>
        <fullName evidence="9">VTT domain-containing protein</fullName>
    </submittedName>
</protein>
<feature type="transmembrane region" description="Helical" evidence="7">
    <location>
        <begin position="201"/>
        <end position="219"/>
    </location>
</feature>
<dbReference type="Proteomes" id="UP001056336">
    <property type="component" value="Chromosome"/>
</dbReference>
<reference evidence="9" key="2">
    <citation type="submission" date="2022-05" db="EMBL/GenBank/DDBJ databases">
        <authorList>
            <person name="Kim J.-S."/>
            <person name="Lee K."/>
            <person name="Suh M."/>
            <person name="Eom M."/>
            <person name="Kim J.-S."/>
            <person name="Kim D.-S."/>
            <person name="Ko S.-H."/>
            <person name="Shin Y."/>
            <person name="Lee J.-S."/>
        </authorList>
    </citation>
    <scope>NUCLEOTIDE SEQUENCE</scope>
    <source>
        <strain evidence="9">N237</strain>
    </source>
</reference>
<reference evidence="9" key="1">
    <citation type="journal article" date="2018" name="Int. J. Syst. Evol. Microbiol.">
        <title>Jatrophihabitans telluris sp. nov., isolated from sediment soil of lava forest wetlands and the emended description of the genus Jatrophihabitans.</title>
        <authorList>
            <person name="Lee K.C."/>
            <person name="Suh M.K."/>
            <person name="Eom M.K."/>
            <person name="Kim K.K."/>
            <person name="Kim J.S."/>
            <person name="Kim D.S."/>
            <person name="Ko S.H."/>
            <person name="Shin Y.K."/>
            <person name="Lee J.S."/>
        </authorList>
    </citation>
    <scope>NUCLEOTIDE SEQUENCE</scope>
    <source>
        <strain evidence="9">N237</strain>
    </source>
</reference>
<evidence type="ECO:0000259" key="8">
    <source>
        <dbReference type="Pfam" id="PF09335"/>
    </source>
</evidence>
<keyword evidence="4 7" id="KW-0812">Transmembrane</keyword>
<dbReference type="EMBL" id="CP097332">
    <property type="protein sequence ID" value="UQX88316.1"/>
    <property type="molecule type" value="Genomic_DNA"/>
</dbReference>
<evidence type="ECO:0000256" key="5">
    <source>
        <dbReference type="ARBA" id="ARBA00022989"/>
    </source>
</evidence>
<evidence type="ECO:0000256" key="3">
    <source>
        <dbReference type="ARBA" id="ARBA00022475"/>
    </source>
</evidence>
<keyword evidence="5 7" id="KW-1133">Transmembrane helix</keyword>